<gene>
    <name evidence="1" type="ORF">BKA05_000130</name>
</gene>
<dbReference type="RefSeq" id="WP_179529706.1">
    <property type="nucleotide sequence ID" value="NZ_BAAAPP010000002.1"/>
</dbReference>
<name>A0A7Y9YDN6_9ACTN</name>
<proteinExistence type="predicted"/>
<keyword evidence="2" id="KW-1185">Reference proteome</keyword>
<dbReference type="InterPro" id="IPR058303">
    <property type="entry name" value="DUF7990"/>
</dbReference>
<dbReference type="Proteomes" id="UP000537326">
    <property type="component" value="Unassembled WGS sequence"/>
</dbReference>
<reference evidence="1 2" key="1">
    <citation type="submission" date="2020-07" db="EMBL/GenBank/DDBJ databases">
        <title>Sequencing the genomes of 1000 actinobacteria strains.</title>
        <authorList>
            <person name="Klenk H.-P."/>
        </authorList>
    </citation>
    <scope>NUCLEOTIDE SEQUENCE [LARGE SCALE GENOMIC DNA]</scope>
    <source>
        <strain evidence="1 2">DSM 18248</strain>
    </source>
</reference>
<evidence type="ECO:0008006" key="3">
    <source>
        <dbReference type="Google" id="ProtNLM"/>
    </source>
</evidence>
<evidence type="ECO:0000313" key="2">
    <source>
        <dbReference type="Proteomes" id="UP000537326"/>
    </source>
</evidence>
<sequence>MGRWAAVRAGLEEFYAGPYRTTMRRARRDEDDLFMLVVLAEALGVPDPAAYWSAELLPATYEEFHAWHRRVGMERSPLDHVGCC</sequence>
<accession>A0A7Y9YDN6</accession>
<evidence type="ECO:0000313" key="1">
    <source>
        <dbReference type="EMBL" id="NYI08615.1"/>
    </source>
</evidence>
<dbReference type="NCBIfam" id="NF041419">
    <property type="entry name" value="CC_star_Cory"/>
    <property type="match status" value="1"/>
</dbReference>
<dbReference type="InterPro" id="IPR047717">
    <property type="entry name" value="CC_star_Cory"/>
</dbReference>
<dbReference type="Pfam" id="PF25952">
    <property type="entry name" value="DUF7990"/>
    <property type="match status" value="1"/>
</dbReference>
<dbReference type="AlphaFoldDB" id="A0A7Y9YDN6"/>
<comment type="caution">
    <text evidence="1">The sequence shown here is derived from an EMBL/GenBank/DDBJ whole genome shotgun (WGS) entry which is preliminary data.</text>
</comment>
<organism evidence="1 2">
    <name type="scientific">Nocardioides marinus</name>
    <dbReference type="NCBI Taxonomy" id="374514"/>
    <lineage>
        <taxon>Bacteria</taxon>
        <taxon>Bacillati</taxon>
        <taxon>Actinomycetota</taxon>
        <taxon>Actinomycetes</taxon>
        <taxon>Propionibacteriales</taxon>
        <taxon>Nocardioidaceae</taxon>
        <taxon>Nocardioides</taxon>
    </lineage>
</organism>
<protein>
    <recommendedName>
        <fullName evidence="3">DNA helicase</fullName>
    </recommendedName>
</protein>
<dbReference type="EMBL" id="JACBZI010000001">
    <property type="protein sequence ID" value="NYI08615.1"/>
    <property type="molecule type" value="Genomic_DNA"/>
</dbReference>